<dbReference type="HOGENOM" id="CLU_670052_0_0_1"/>
<dbReference type="EMBL" id="AFYH01199334">
    <property type="status" value="NOT_ANNOTATED_CDS"/>
    <property type="molecule type" value="Genomic_DNA"/>
</dbReference>
<dbReference type="EMBL" id="AFYH01199335">
    <property type="status" value="NOT_ANNOTATED_CDS"/>
    <property type="molecule type" value="Genomic_DNA"/>
</dbReference>
<dbReference type="EMBL" id="AFYH01199336">
    <property type="status" value="NOT_ANNOTATED_CDS"/>
    <property type="molecule type" value="Genomic_DNA"/>
</dbReference>
<name>H3A6T9_LATCH</name>
<dbReference type="Ensembl" id="ENSLACT00000005407.1">
    <property type="protein sequence ID" value="ENSLACP00000005360.1"/>
    <property type="gene ID" value="ENSLACG00000004765.1"/>
</dbReference>
<feature type="domain" description="Retinoblastoma-associated protein A-box" evidence="2">
    <location>
        <begin position="305"/>
        <end position="410"/>
    </location>
</feature>
<dbReference type="EMBL" id="AFYH01199337">
    <property type="status" value="NOT_ANNOTATED_CDS"/>
    <property type="molecule type" value="Genomic_DNA"/>
</dbReference>
<dbReference type="GO" id="GO:0000785">
    <property type="term" value="C:chromatin"/>
    <property type="evidence" value="ECO:0007669"/>
    <property type="project" value="TreeGrafter"/>
</dbReference>
<protein>
    <recommendedName>
        <fullName evidence="5">Retinoblastoma-associated protein N-terminal domain-containing protein</fullName>
    </recommendedName>
</protein>
<reference evidence="3" key="3">
    <citation type="submission" date="2025-09" db="UniProtKB">
        <authorList>
            <consortium name="Ensembl"/>
        </authorList>
    </citation>
    <scope>IDENTIFICATION</scope>
</reference>
<sequence>SYMGFFGGGGLIKDDVEKRRYWGICLFTAAVDLDSLSFTFTELQKNVDVNVAQFIRLLRKVDVNMDTISTKVNTAVARLEKKYDVLFALYHKFERYDTLMSLEQMDTRCEKTSEKNPRAIIQVSWIVFLLAKGKVLQMEDDLVISFQLLLCVLDYFIRLSPPLVLKEPYKTAVSEMTTNGSTRISRRSQTKNARNFKPVDGDSRVMEFLCKENECNLEEVRNIYLTSFISFLDSIGLSSSNGIPEVEGLSKQYEELYQKNKGLDARLFLDHDPTLQPDKIDCSELYQTPVKNCPEEEQQLIPPQTPVRAAMNTIQQLKYILSAASDEPSDTLNRYFHSCTLNPMENITNRVENLGQIFKEKFAESVGNGCSEIGSQVFNCCFIRSPFRTLNCIFCPGSIFLNFVVIWGKCS</sequence>
<keyword evidence="4" id="KW-1185">Reference proteome</keyword>
<dbReference type="InterPro" id="IPR028309">
    <property type="entry name" value="RB_fam"/>
</dbReference>
<dbReference type="PANTHER" id="PTHR13742:SF36">
    <property type="entry name" value="RETINOBLASTOMA-ASSOCIATED PROTEIN"/>
    <property type="match status" value="1"/>
</dbReference>
<dbReference type="GO" id="GO:0035189">
    <property type="term" value="C:Rb-E2F complex"/>
    <property type="evidence" value="ECO:0007669"/>
    <property type="project" value="TreeGrafter"/>
</dbReference>
<proteinExistence type="predicted"/>
<dbReference type="InterPro" id="IPR024599">
    <property type="entry name" value="RB_N"/>
</dbReference>
<evidence type="ECO:0000259" key="1">
    <source>
        <dbReference type="SMART" id="SM01367"/>
    </source>
</evidence>
<dbReference type="SUPFAM" id="SSF47954">
    <property type="entry name" value="Cyclin-like"/>
    <property type="match status" value="1"/>
</dbReference>
<dbReference type="GO" id="GO:0000977">
    <property type="term" value="F:RNA polymerase II transcription regulatory region sequence-specific DNA binding"/>
    <property type="evidence" value="ECO:0007669"/>
    <property type="project" value="TreeGrafter"/>
</dbReference>
<dbReference type="SMART" id="SM01367">
    <property type="entry name" value="DUF3452"/>
    <property type="match status" value="1"/>
</dbReference>
<dbReference type="Pfam" id="PF11934">
    <property type="entry name" value="DUF3452"/>
    <property type="match status" value="1"/>
</dbReference>
<dbReference type="Proteomes" id="UP000008672">
    <property type="component" value="Unassembled WGS sequence"/>
</dbReference>
<dbReference type="Gene3D" id="1.10.472.10">
    <property type="entry name" value="Cyclin-like"/>
    <property type="match status" value="1"/>
</dbReference>
<dbReference type="InterPro" id="IPR002720">
    <property type="entry name" value="RB_A"/>
</dbReference>
<evidence type="ECO:0000313" key="3">
    <source>
        <dbReference type="Ensembl" id="ENSLACP00000005360.1"/>
    </source>
</evidence>
<dbReference type="Bgee" id="ENSLACG00000004765">
    <property type="expression patterns" value="Expressed in pelvic fin and 6 other cell types or tissues"/>
</dbReference>
<reference evidence="3" key="2">
    <citation type="submission" date="2025-08" db="UniProtKB">
        <authorList>
            <consortium name="Ensembl"/>
        </authorList>
    </citation>
    <scope>IDENTIFICATION</scope>
</reference>
<dbReference type="SMART" id="SM01368">
    <property type="entry name" value="RB_A"/>
    <property type="match status" value="1"/>
</dbReference>
<feature type="domain" description="Retinoblastoma-associated protein N-terminal" evidence="1">
    <location>
        <begin position="26"/>
        <end position="159"/>
    </location>
</feature>
<dbReference type="Gene3D" id="1.10.472.140">
    <property type="match status" value="1"/>
</dbReference>
<dbReference type="InterPro" id="IPR036915">
    <property type="entry name" value="Cyclin-like_sf"/>
</dbReference>
<dbReference type="GO" id="GO:0031175">
    <property type="term" value="P:neuron projection development"/>
    <property type="evidence" value="ECO:0007669"/>
    <property type="project" value="TreeGrafter"/>
</dbReference>
<dbReference type="GO" id="GO:0006357">
    <property type="term" value="P:regulation of transcription by RNA polymerase II"/>
    <property type="evidence" value="ECO:0007669"/>
    <property type="project" value="InterPro"/>
</dbReference>
<dbReference type="EMBL" id="AFYH01199333">
    <property type="status" value="NOT_ANNOTATED_CDS"/>
    <property type="molecule type" value="Genomic_DNA"/>
</dbReference>
<dbReference type="OMA" id="MEFLCKE"/>
<accession>H3A6T9</accession>
<reference evidence="4" key="1">
    <citation type="submission" date="2011-08" db="EMBL/GenBank/DDBJ databases">
        <title>The draft genome of Latimeria chalumnae.</title>
        <authorList>
            <person name="Di Palma F."/>
            <person name="Alfoldi J."/>
            <person name="Johnson J."/>
            <person name="Berlin A."/>
            <person name="Gnerre S."/>
            <person name="Jaffe D."/>
            <person name="MacCallum I."/>
            <person name="Young S."/>
            <person name="Walker B.J."/>
            <person name="Lander E."/>
            <person name="Lindblad-Toh K."/>
        </authorList>
    </citation>
    <scope>NUCLEOTIDE SEQUENCE [LARGE SCALE GENOMIC DNA]</scope>
    <source>
        <strain evidence="4">Wild caught</strain>
    </source>
</reference>
<dbReference type="GO" id="GO:0048667">
    <property type="term" value="P:cell morphogenesis involved in neuron differentiation"/>
    <property type="evidence" value="ECO:0007669"/>
    <property type="project" value="TreeGrafter"/>
</dbReference>
<dbReference type="InParanoid" id="H3A6T9"/>
<evidence type="ECO:0000313" key="4">
    <source>
        <dbReference type="Proteomes" id="UP000008672"/>
    </source>
</evidence>
<dbReference type="GeneTree" id="ENSGT00950000183202"/>
<dbReference type="FunFam" id="1.10.472.140:FF:000002">
    <property type="entry name" value="RB transcriptional corepressor 1"/>
    <property type="match status" value="1"/>
</dbReference>
<evidence type="ECO:0008006" key="5">
    <source>
        <dbReference type="Google" id="ProtNLM"/>
    </source>
</evidence>
<organism evidence="3 4">
    <name type="scientific">Latimeria chalumnae</name>
    <name type="common">Coelacanth</name>
    <dbReference type="NCBI Taxonomy" id="7897"/>
    <lineage>
        <taxon>Eukaryota</taxon>
        <taxon>Metazoa</taxon>
        <taxon>Chordata</taxon>
        <taxon>Craniata</taxon>
        <taxon>Vertebrata</taxon>
        <taxon>Euteleostomi</taxon>
        <taxon>Coelacanthiformes</taxon>
        <taxon>Coelacanthidae</taxon>
        <taxon>Latimeria</taxon>
    </lineage>
</organism>
<dbReference type="GO" id="GO:2000134">
    <property type="term" value="P:negative regulation of G1/S transition of mitotic cell cycle"/>
    <property type="evidence" value="ECO:0007669"/>
    <property type="project" value="TreeGrafter"/>
</dbReference>
<dbReference type="PANTHER" id="PTHR13742">
    <property type="entry name" value="RETINOBLASTOMA-ASSOCIATED PROTEIN RB -RELATED"/>
    <property type="match status" value="1"/>
</dbReference>
<dbReference type="STRING" id="7897.ENSLACP00000005360"/>
<dbReference type="Gene3D" id="6.10.140.1380">
    <property type="match status" value="1"/>
</dbReference>
<evidence type="ECO:0000259" key="2">
    <source>
        <dbReference type="SMART" id="SM01368"/>
    </source>
</evidence>
<dbReference type="AlphaFoldDB" id="H3A6T9"/>
<dbReference type="eggNOG" id="KOG1010">
    <property type="taxonomic scope" value="Eukaryota"/>
</dbReference>
<dbReference type="Pfam" id="PF01858">
    <property type="entry name" value="RB_A"/>
    <property type="match status" value="1"/>
</dbReference>